<accession>A0A915JBV4</accession>
<evidence type="ECO:0000256" key="2">
    <source>
        <dbReference type="ARBA" id="ARBA00022771"/>
    </source>
</evidence>
<reference evidence="8" key="1">
    <citation type="submission" date="2022-11" db="UniProtKB">
        <authorList>
            <consortium name="WormBaseParasite"/>
        </authorList>
    </citation>
    <scope>IDENTIFICATION</scope>
</reference>
<dbReference type="AlphaFoldDB" id="A0A915JBV4"/>
<protein>
    <submittedName>
        <fullName evidence="8">C3H1-type domain-containing protein</fullName>
    </submittedName>
</protein>
<evidence type="ECO:0000256" key="1">
    <source>
        <dbReference type="ARBA" id="ARBA00022723"/>
    </source>
</evidence>
<evidence type="ECO:0000256" key="5">
    <source>
        <dbReference type="SAM" id="MobiDB-lite"/>
    </source>
</evidence>
<dbReference type="WBParaSite" id="nRc.2.0.1.t23978-RA">
    <property type="protein sequence ID" value="nRc.2.0.1.t23978-RA"/>
    <property type="gene ID" value="nRc.2.0.1.g23978"/>
</dbReference>
<evidence type="ECO:0000259" key="6">
    <source>
        <dbReference type="PROSITE" id="PS50103"/>
    </source>
</evidence>
<dbReference type="SUPFAM" id="SSF90229">
    <property type="entry name" value="CCCH zinc finger"/>
    <property type="match status" value="1"/>
</dbReference>
<keyword evidence="7" id="KW-1185">Reference proteome</keyword>
<dbReference type="Gene3D" id="4.10.1000.10">
    <property type="entry name" value="Zinc finger, CCCH-type"/>
    <property type="match status" value="1"/>
</dbReference>
<feature type="region of interest" description="Disordered" evidence="5">
    <location>
        <begin position="1"/>
        <end position="107"/>
    </location>
</feature>
<dbReference type="InterPro" id="IPR000571">
    <property type="entry name" value="Znf_CCCH"/>
</dbReference>
<feature type="compositionally biased region" description="Acidic residues" evidence="5">
    <location>
        <begin position="1"/>
        <end position="27"/>
    </location>
</feature>
<feature type="domain" description="C3H1-type" evidence="6">
    <location>
        <begin position="123"/>
        <end position="150"/>
    </location>
</feature>
<dbReference type="InterPro" id="IPR036855">
    <property type="entry name" value="Znf_CCCH_sf"/>
</dbReference>
<feature type="compositionally biased region" description="Basic and acidic residues" evidence="5">
    <location>
        <begin position="47"/>
        <end position="62"/>
    </location>
</feature>
<proteinExistence type="predicted"/>
<dbReference type="GO" id="GO:0008270">
    <property type="term" value="F:zinc ion binding"/>
    <property type="evidence" value="ECO:0007669"/>
    <property type="project" value="UniProtKB-KW"/>
</dbReference>
<keyword evidence="2 4" id="KW-0863">Zinc-finger</keyword>
<organism evidence="7 8">
    <name type="scientific">Romanomermis culicivorax</name>
    <name type="common">Nematode worm</name>
    <dbReference type="NCBI Taxonomy" id="13658"/>
    <lineage>
        <taxon>Eukaryota</taxon>
        <taxon>Metazoa</taxon>
        <taxon>Ecdysozoa</taxon>
        <taxon>Nematoda</taxon>
        <taxon>Enoplea</taxon>
        <taxon>Dorylaimia</taxon>
        <taxon>Mermithida</taxon>
        <taxon>Mermithoidea</taxon>
        <taxon>Mermithidae</taxon>
        <taxon>Romanomermis</taxon>
    </lineage>
</organism>
<keyword evidence="1 4" id="KW-0479">Metal-binding</keyword>
<name>A0A915JBV4_ROMCU</name>
<evidence type="ECO:0000313" key="7">
    <source>
        <dbReference type="Proteomes" id="UP000887565"/>
    </source>
</evidence>
<dbReference type="Proteomes" id="UP000887565">
    <property type="component" value="Unplaced"/>
</dbReference>
<feature type="compositionally biased region" description="Acidic residues" evidence="5">
    <location>
        <begin position="76"/>
        <end position="95"/>
    </location>
</feature>
<sequence length="156" mass="17233">MDVAADDDDLKSETGELDYETSDDDDGEKLTSTAAEKSPRRIAVKSPIDKDGGEISSGREDDNANENDSNFKNADLEDGEIDELEEGEVKDDESFMDSTTKSPRKIPFLSNYAPKLSNYDSASTENGVCRFFLRGQCTWASFCKFSHPGSDNSNEF</sequence>
<feature type="zinc finger region" description="C3H1-type" evidence="4">
    <location>
        <begin position="123"/>
        <end position="150"/>
    </location>
</feature>
<keyword evidence="3 4" id="KW-0862">Zinc</keyword>
<evidence type="ECO:0000313" key="8">
    <source>
        <dbReference type="WBParaSite" id="nRc.2.0.1.t23978-RA"/>
    </source>
</evidence>
<dbReference type="PROSITE" id="PS50103">
    <property type="entry name" value="ZF_C3H1"/>
    <property type="match status" value="1"/>
</dbReference>
<evidence type="ECO:0000256" key="3">
    <source>
        <dbReference type="ARBA" id="ARBA00022833"/>
    </source>
</evidence>
<evidence type="ECO:0000256" key="4">
    <source>
        <dbReference type="PROSITE-ProRule" id="PRU00723"/>
    </source>
</evidence>